<accession>A0A1H4XXJ5</accession>
<reference evidence="1 2" key="1">
    <citation type="submission" date="2016-10" db="EMBL/GenBank/DDBJ databases">
        <authorList>
            <person name="de Groot N.N."/>
        </authorList>
    </citation>
    <scope>NUCLEOTIDE SEQUENCE [LARGE SCALE GENOMIC DNA]</scope>
    <source>
        <strain evidence="1 2">MT12</strain>
    </source>
</reference>
<dbReference type="AlphaFoldDB" id="A0A1H4XXJ5"/>
<gene>
    <name evidence="1" type="ORF">SAMN05444164_3685</name>
</gene>
<dbReference type="Proteomes" id="UP000198992">
    <property type="component" value="Unassembled WGS sequence"/>
</dbReference>
<sequence length="29" mass="3182">MILPRNDVVTDSDVVEENIDKSVGEHEAA</sequence>
<evidence type="ECO:0000313" key="2">
    <source>
        <dbReference type="Proteomes" id="UP000198992"/>
    </source>
</evidence>
<name>A0A1H4XXJ5_9BRAD</name>
<organism evidence="1 2">
    <name type="scientific">Bradyrhizobium erythrophlei</name>
    <dbReference type="NCBI Taxonomy" id="1437360"/>
    <lineage>
        <taxon>Bacteria</taxon>
        <taxon>Pseudomonadati</taxon>
        <taxon>Pseudomonadota</taxon>
        <taxon>Alphaproteobacteria</taxon>
        <taxon>Hyphomicrobiales</taxon>
        <taxon>Nitrobacteraceae</taxon>
        <taxon>Bradyrhizobium</taxon>
    </lineage>
</organism>
<proteinExistence type="predicted"/>
<evidence type="ECO:0000313" key="1">
    <source>
        <dbReference type="EMBL" id="SED09880.1"/>
    </source>
</evidence>
<protein>
    <submittedName>
        <fullName evidence="1">Uncharacterized protein</fullName>
    </submittedName>
</protein>
<dbReference type="EMBL" id="FNTH01000001">
    <property type="protein sequence ID" value="SED09880.1"/>
    <property type="molecule type" value="Genomic_DNA"/>
</dbReference>